<evidence type="ECO:0000313" key="2">
    <source>
        <dbReference type="EMBL" id="SUJ05127.1"/>
    </source>
</evidence>
<reference evidence="2 3" key="1">
    <citation type="submission" date="2018-06" db="EMBL/GenBank/DDBJ databases">
        <authorList>
            <consortium name="Pathogen Informatics"/>
            <person name="Doyle S."/>
        </authorList>
    </citation>
    <scope>NUCLEOTIDE SEQUENCE [LARGE SCALE GENOMIC DNA]</scope>
    <source>
        <strain evidence="2 3">NCTC10738</strain>
    </source>
</reference>
<dbReference type="EMBL" id="UGYO01000002">
    <property type="protein sequence ID" value="SUJ05127.1"/>
    <property type="molecule type" value="Genomic_DNA"/>
</dbReference>
<name>A0A380BQN4_9GAMM</name>
<evidence type="ECO:0000256" key="1">
    <source>
        <dbReference type="ARBA" id="ARBA00005534"/>
    </source>
</evidence>
<dbReference type="Gene3D" id="2.60.120.460">
    <property type="entry name" value="YjbQ-like"/>
    <property type="match status" value="1"/>
</dbReference>
<proteinExistence type="inferred from homology"/>
<dbReference type="Proteomes" id="UP000254069">
    <property type="component" value="Unassembled WGS sequence"/>
</dbReference>
<evidence type="ECO:0000313" key="3">
    <source>
        <dbReference type="Proteomes" id="UP000254069"/>
    </source>
</evidence>
<dbReference type="InterPro" id="IPR001602">
    <property type="entry name" value="UPF0047_YjbQ-like"/>
</dbReference>
<keyword evidence="3" id="KW-1185">Reference proteome</keyword>
<accession>A0A380BQN4</accession>
<dbReference type="SUPFAM" id="SSF111038">
    <property type="entry name" value="YjbQ-like"/>
    <property type="match status" value="1"/>
</dbReference>
<dbReference type="PANTHER" id="PTHR30615">
    <property type="entry name" value="UNCHARACTERIZED PROTEIN YJBQ-RELATED"/>
    <property type="match status" value="1"/>
</dbReference>
<comment type="similarity">
    <text evidence="1">Belongs to the UPF0047 family.</text>
</comment>
<gene>
    <name evidence="2" type="ORF">NCTC10738_03762</name>
</gene>
<dbReference type="PROSITE" id="PS01314">
    <property type="entry name" value="UPF0047"/>
    <property type="match status" value="1"/>
</dbReference>
<dbReference type="PANTHER" id="PTHR30615:SF8">
    <property type="entry name" value="UPF0047 PROTEIN C4A8.02C"/>
    <property type="match status" value="1"/>
</dbReference>
<organism evidence="2 3">
    <name type="scientific">Shewanella algae</name>
    <dbReference type="NCBI Taxonomy" id="38313"/>
    <lineage>
        <taxon>Bacteria</taxon>
        <taxon>Pseudomonadati</taxon>
        <taxon>Pseudomonadota</taxon>
        <taxon>Gammaproteobacteria</taxon>
        <taxon>Alteromonadales</taxon>
        <taxon>Shewanellaceae</taxon>
        <taxon>Shewanella</taxon>
    </lineage>
</organism>
<protein>
    <submittedName>
        <fullName evidence="2">Uncharacterized conserved protein</fullName>
    </submittedName>
</protein>
<dbReference type="Pfam" id="PF01894">
    <property type="entry name" value="YjbQ"/>
    <property type="match status" value="1"/>
</dbReference>
<sequence>MSIYKIFSMDRMKSMKSSNYGKRRCPHNVHLNRIKDMPAHIKSSLLGTSLLLPVSAGQLALGTWQGIYLGEHRDNGGRRRLLLTLQGE</sequence>
<dbReference type="AlphaFoldDB" id="A0A380BQN4"/>
<dbReference type="InterPro" id="IPR035917">
    <property type="entry name" value="YjbQ-like_sf"/>
</dbReference>